<protein>
    <submittedName>
        <fullName evidence="2">Uncharacterized protein</fullName>
    </submittedName>
</protein>
<gene>
    <name evidence="2" type="ORF">ACFSBL_07725</name>
</gene>
<dbReference type="AlphaFoldDB" id="A0ABD6DHH3"/>
<proteinExistence type="predicted"/>
<comment type="caution">
    <text evidence="2">The sequence shown here is derived from an EMBL/GenBank/DDBJ whole genome shotgun (WGS) entry which is preliminary data.</text>
</comment>
<organism evidence="2 3">
    <name type="scientific">Haloarchaeobius litoreus</name>
    <dbReference type="NCBI Taxonomy" id="755306"/>
    <lineage>
        <taxon>Archaea</taxon>
        <taxon>Methanobacteriati</taxon>
        <taxon>Methanobacteriota</taxon>
        <taxon>Stenosarchaea group</taxon>
        <taxon>Halobacteria</taxon>
        <taxon>Halobacteriales</taxon>
        <taxon>Halorubellaceae</taxon>
        <taxon>Haloarchaeobius</taxon>
    </lineage>
</organism>
<evidence type="ECO:0000313" key="2">
    <source>
        <dbReference type="EMBL" id="MFD1645568.1"/>
    </source>
</evidence>
<sequence>MPEFEFGDRIAANQFRDDHADHLCSDDDRRKRTVTLVSDAPEQVLDQAAVAAAVSREDHRGTGQLELSESERDRIDFSKARASIPHARAVKGIATNEGVDDWTAYYDPTLSVDEHQGVMERASRDERGSRMDSGPTADERLASTEQALDEECERAQDYCEDGDSDACEYLTEGCGFDDEDVAALLDAEEMPGEAYGLKNKLWQQYQVAIAEAKEAAAGINEVHQQYDRDLVSFEELGDRKLTPADIDWNQ</sequence>
<dbReference type="Proteomes" id="UP001597034">
    <property type="component" value="Unassembled WGS sequence"/>
</dbReference>
<reference evidence="2 3" key="1">
    <citation type="journal article" date="2019" name="Int. J. Syst. Evol. Microbiol.">
        <title>The Global Catalogue of Microorganisms (GCM) 10K type strain sequencing project: providing services to taxonomists for standard genome sequencing and annotation.</title>
        <authorList>
            <consortium name="The Broad Institute Genomics Platform"/>
            <consortium name="The Broad Institute Genome Sequencing Center for Infectious Disease"/>
            <person name="Wu L."/>
            <person name="Ma J."/>
        </authorList>
    </citation>
    <scope>NUCLEOTIDE SEQUENCE [LARGE SCALE GENOMIC DNA]</scope>
    <source>
        <strain evidence="2 3">CGMCC 1.10390</strain>
    </source>
</reference>
<dbReference type="RefSeq" id="WP_256398916.1">
    <property type="nucleotide sequence ID" value="NZ_JANHJR010000001.1"/>
</dbReference>
<name>A0ABD6DHH3_9EURY</name>
<evidence type="ECO:0000313" key="3">
    <source>
        <dbReference type="Proteomes" id="UP001597034"/>
    </source>
</evidence>
<feature type="compositionally biased region" description="Basic and acidic residues" evidence="1">
    <location>
        <begin position="120"/>
        <end position="130"/>
    </location>
</feature>
<feature type="region of interest" description="Disordered" evidence="1">
    <location>
        <begin position="120"/>
        <end position="142"/>
    </location>
</feature>
<feature type="region of interest" description="Disordered" evidence="1">
    <location>
        <begin position="51"/>
        <end position="71"/>
    </location>
</feature>
<keyword evidence="3" id="KW-1185">Reference proteome</keyword>
<dbReference type="EMBL" id="JBHUDO010000002">
    <property type="protein sequence ID" value="MFD1645568.1"/>
    <property type="molecule type" value="Genomic_DNA"/>
</dbReference>
<evidence type="ECO:0000256" key="1">
    <source>
        <dbReference type="SAM" id="MobiDB-lite"/>
    </source>
</evidence>
<accession>A0ABD6DHH3</accession>